<dbReference type="RefSeq" id="WP_116111238.1">
    <property type="nucleotide sequence ID" value="NZ_CP091196.1"/>
</dbReference>
<reference evidence="4" key="1">
    <citation type="submission" date="2022-01" db="EMBL/GenBank/DDBJ databases">
        <title>PSI-footprinting approach for the identification of protein synthesis inhibitor producers.</title>
        <authorList>
            <person name="Handel F."/>
            <person name="Kulik A."/>
            <person name="Wex K.W."/>
            <person name="Berscheid A."/>
            <person name="Saur J.S."/>
            <person name="Winkler A."/>
            <person name="Wibberg D."/>
            <person name="Kalinowski J."/>
            <person name="Broetz-Oesterhelt H."/>
            <person name="Mast Y."/>
        </authorList>
    </citation>
    <scope>NUCLEOTIDE SEQUENCE</scope>
    <source>
        <strain evidence="4">KNN 49.3e</strain>
    </source>
</reference>
<keyword evidence="2" id="KW-1133">Transmembrane helix</keyword>
<evidence type="ECO:0000256" key="1">
    <source>
        <dbReference type="SAM" id="MobiDB-lite"/>
    </source>
</evidence>
<evidence type="ECO:0000256" key="2">
    <source>
        <dbReference type="SAM" id="Phobius"/>
    </source>
</evidence>
<dbReference type="EMBL" id="CP091196">
    <property type="protein sequence ID" value="UQS26858.1"/>
    <property type="molecule type" value="Genomic_DNA"/>
</dbReference>
<keyword evidence="5" id="KW-1185">Reference proteome</keyword>
<feature type="transmembrane region" description="Helical" evidence="2">
    <location>
        <begin position="51"/>
        <end position="79"/>
    </location>
</feature>
<protein>
    <submittedName>
        <fullName evidence="4">DUF4190 domain-containing protein</fullName>
    </submittedName>
</protein>
<accession>A0ABY4P3S0</accession>
<feature type="domain" description="DUF4190" evidence="3">
    <location>
        <begin position="48"/>
        <end position="109"/>
    </location>
</feature>
<keyword evidence="2" id="KW-0812">Transmembrane</keyword>
<proteinExistence type="predicted"/>
<keyword evidence="2" id="KW-0472">Membrane</keyword>
<evidence type="ECO:0000313" key="5">
    <source>
        <dbReference type="Proteomes" id="UP000830158"/>
    </source>
</evidence>
<organism evidence="4 5">
    <name type="scientific">Amycolatopsis thermalba</name>
    <dbReference type="NCBI Taxonomy" id="944492"/>
    <lineage>
        <taxon>Bacteria</taxon>
        <taxon>Bacillati</taxon>
        <taxon>Actinomycetota</taxon>
        <taxon>Actinomycetes</taxon>
        <taxon>Pseudonocardiales</taxon>
        <taxon>Pseudonocardiaceae</taxon>
        <taxon>Amycolatopsis</taxon>
    </lineage>
</organism>
<feature type="region of interest" description="Disordered" evidence="1">
    <location>
        <begin position="1"/>
        <end position="24"/>
    </location>
</feature>
<evidence type="ECO:0000259" key="3">
    <source>
        <dbReference type="Pfam" id="PF13828"/>
    </source>
</evidence>
<name>A0ABY4P3S0_9PSEU</name>
<dbReference type="Proteomes" id="UP000830158">
    <property type="component" value="Chromosome"/>
</dbReference>
<evidence type="ECO:0000313" key="4">
    <source>
        <dbReference type="EMBL" id="UQS26858.1"/>
    </source>
</evidence>
<gene>
    <name evidence="4" type="ORF">L1857_30665</name>
</gene>
<sequence>MTQPYGQWPPQQQQPYQAPYPPQGWQQQYPQYQVYPQQAPVFVPQNSMGTAALALGIIGLFVMPFLGVLAIVFGSIGISRANQRLATNGGAATWGLILGIFEVVVLVVYLAVWV</sequence>
<dbReference type="Pfam" id="PF13828">
    <property type="entry name" value="DUF4190"/>
    <property type="match status" value="1"/>
</dbReference>
<dbReference type="InterPro" id="IPR025241">
    <property type="entry name" value="DUF4190"/>
</dbReference>
<feature type="transmembrane region" description="Helical" evidence="2">
    <location>
        <begin position="91"/>
        <end position="112"/>
    </location>
</feature>